<evidence type="ECO:0000256" key="11">
    <source>
        <dbReference type="ARBA" id="ARBA00049015"/>
    </source>
</evidence>
<dbReference type="Gene3D" id="1.10.4080.10">
    <property type="entry name" value="ADP-ribosylation/Crystallin J1"/>
    <property type="match status" value="1"/>
</dbReference>
<evidence type="ECO:0000256" key="3">
    <source>
        <dbReference type="ARBA" id="ARBA00022801"/>
    </source>
</evidence>
<evidence type="ECO:0000256" key="8">
    <source>
        <dbReference type="ARBA" id="ARBA00042850"/>
    </source>
</evidence>
<comment type="catalytic activity">
    <reaction evidence="11">
        <text>alpha-NAD(+) + H2O = ADP-D-ribose + nicotinamide + H(+)</text>
        <dbReference type="Rhea" id="RHEA:68792"/>
        <dbReference type="ChEBI" id="CHEBI:15377"/>
        <dbReference type="ChEBI" id="CHEBI:15378"/>
        <dbReference type="ChEBI" id="CHEBI:17154"/>
        <dbReference type="ChEBI" id="CHEBI:57967"/>
        <dbReference type="ChEBI" id="CHEBI:77017"/>
    </reaction>
</comment>
<evidence type="ECO:0000256" key="6">
    <source>
        <dbReference type="ARBA" id="ARBA00042471"/>
    </source>
</evidence>
<name>A0A1V6SXV4_9EURO</name>
<comment type="similarity">
    <text evidence="1">Belongs to the ADP-ribosylglycohydrolase family.</text>
</comment>
<evidence type="ECO:0000256" key="10">
    <source>
        <dbReference type="ARBA" id="ARBA00043193"/>
    </source>
</evidence>
<dbReference type="OrthoDB" id="2021138at2759"/>
<dbReference type="AlphaFoldDB" id="A0A1V6SXV4"/>
<evidence type="ECO:0000256" key="2">
    <source>
        <dbReference type="ARBA" id="ARBA00012255"/>
    </source>
</evidence>
<dbReference type="GO" id="GO:0004649">
    <property type="term" value="F:poly(ADP-ribose) glycohydrolase activity"/>
    <property type="evidence" value="ECO:0007669"/>
    <property type="project" value="UniProtKB-EC"/>
</dbReference>
<protein>
    <recommendedName>
        <fullName evidence="4">ADP-ribosylhydrolase ARH3</fullName>
        <ecNumber evidence="2">3.2.1.143</ecNumber>
    </recommendedName>
    <alternativeName>
        <fullName evidence="5">ADP-ribose glycohydrolase ARH3</fullName>
    </alternativeName>
    <alternativeName>
        <fullName evidence="6">ADP-ribosylhydrolase 3</fullName>
    </alternativeName>
    <alternativeName>
        <fullName evidence="9">O-acetyl-ADP-ribose deacetylase ARH3</fullName>
    </alternativeName>
    <alternativeName>
        <fullName evidence="10">Poly(ADP-ribose) glycohydrolase ARH3</fullName>
    </alternativeName>
    <alternativeName>
        <fullName evidence="8">[Protein ADP-ribosylarginine] hydrolase-like protein 2</fullName>
    </alternativeName>
    <alternativeName>
        <fullName evidence="7">[Protein ADP-ribosylserine] hydrolase</fullName>
    </alternativeName>
</protein>
<dbReference type="Pfam" id="PF03747">
    <property type="entry name" value="ADP_ribosyl_GH"/>
    <property type="match status" value="1"/>
</dbReference>
<dbReference type="InterPro" id="IPR050792">
    <property type="entry name" value="ADP-ribosylglycohydrolase"/>
</dbReference>
<feature type="binding site" evidence="12">
    <location>
        <position position="279"/>
    </location>
    <ligand>
        <name>Mg(2+)</name>
        <dbReference type="ChEBI" id="CHEBI:18420"/>
        <label>1</label>
    </ligand>
</feature>
<dbReference type="SUPFAM" id="SSF101478">
    <property type="entry name" value="ADP-ribosylglycohydrolase"/>
    <property type="match status" value="1"/>
</dbReference>
<keyword evidence="12" id="KW-0479">Metal-binding</keyword>
<keyword evidence="3" id="KW-0378">Hydrolase</keyword>
<evidence type="ECO:0000256" key="1">
    <source>
        <dbReference type="ARBA" id="ARBA00010702"/>
    </source>
</evidence>
<dbReference type="EC" id="3.2.1.143" evidence="2"/>
<dbReference type="Proteomes" id="UP000191285">
    <property type="component" value="Unassembled WGS sequence"/>
</dbReference>
<feature type="binding site" evidence="12">
    <location>
        <position position="58"/>
    </location>
    <ligand>
        <name>Mg(2+)</name>
        <dbReference type="ChEBI" id="CHEBI:18420"/>
        <label>1</label>
    </ligand>
</feature>
<keyword evidence="12" id="KW-0460">Magnesium</keyword>
<comment type="cofactor">
    <cofactor evidence="12">
        <name>Mg(2+)</name>
        <dbReference type="ChEBI" id="CHEBI:18420"/>
    </cofactor>
    <text evidence="12">Binds 2 magnesium ions per subunit.</text>
</comment>
<dbReference type="EMBL" id="MLKD01000017">
    <property type="protein sequence ID" value="OQE18584.1"/>
    <property type="molecule type" value="Genomic_DNA"/>
</dbReference>
<reference evidence="14" key="1">
    <citation type="journal article" date="2017" name="Nat. Microbiol.">
        <title>Global analysis of biosynthetic gene clusters reveals vast potential of secondary metabolite production in Penicillium species.</title>
        <authorList>
            <person name="Nielsen J.C."/>
            <person name="Grijseels S."/>
            <person name="Prigent S."/>
            <person name="Ji B."/>
            <person name="Dainat J."/>
            <person name="Nielsen K.F."/>
            <person name="Frisvad J.C."/>
            <person name="Workman M."/>
            <person name="Nielsen J."/>
        </authorList>
    </citation>
    <scope>NUCLEOTIDE SEQUENCE [LARGE SCALE GENOMIC DNA]</scope>
    <source>
        <strain evidence="14">IBT 24891</strain>
    </source>
</reference>
<gene>
    <name evidence="13" type="ORF">PENSTE_c017G05756</name>
</gene>
<feature type="binding site" evidence="12">
    <location>
        <position position="56"/>
    </location>
    <ligand>
        <name>Mg(2+)</name>
        <dbReference type="ChEBI" id="CHEBI:18420"/>
        <label>1</label>
    </ligand>
</feature>
<dbReference type="PANTHER" id="PTHR16222:SF24">
    <property type="entry name" value="ADP-RIBOSYLHYDROLASE ARH3"/>
    <property type="match status" value="1"/>
</dbReference>
<evidence type="ECO:0000256" key="4">
    <source>
        <dbReference type="ARBA" id="ARBA00041057"/>
    </source>
</evidence>
<evidence type="ECO:0000256" key="5">
    <source>
        <dbReference type="ARBA" id="ARBA00042398"/>
    </source>
</evidence>
<dbReference type="InterPro" id="IPR036705">
    <property type="entry name" value="Ribosyl_crysJ1_sf"/>
</dbReference>
<sequence length="328" mass="36669">MTMSLSLKSRALGAIWGTCVADALGGPVQFRDPGTFPPIKTFDHIHPFNEPAGSYSDDGSMTLALTKSLIDSKGKYNHALSIKYYLQWMKHGRFSTTDYAWDMGDSTRAALKIWSHSPNNDDPHTQTKTQSKINDLLDREDKSGNGSLMRIVPIGVMFWKDSELARKIARAQSGITHPALACLEACDAFTELVCRAMRGQSKQQLSQVLASFQFRHYALEQRMKGYKQLSDWKRKNTSQVKSSGWVVDTFECALWGFFKYDTWEEGALAVVNLGGDSDTAGAIYGGLAGVFYGCDYIPRGWVDDMQNQGEIFEIAREFADLVMRSGYD</sequence>
<organism evidence="13 14">
    <name type="scientific">Penicillium steckii</name>
    <dbReference type="NCBI Taxonomy" id="303698"/>
    <lineage>
        <taxon>Eukaryota</taxon>
        <taxon>Fungi</taxon>
        <taxon>Dikarya</taxon>
        <taxon>Ascomycota</taxon>
        <taxon>Pezizomycotina</taxon>
        <taxon>Eurotiomycetes</taxon>
        <taxon>Eurotiomycetidae</taxon>
        <taxon>Eurotiales</taxon>
        <taxon>Aspergillaceae</taxon>
        <taxon>Penicillium</taxon>
    </lineage>
</organism>
<accession>A0A1V6SXV4</accession>
<feature type="binding site" evidence="12">
    <location>
        <position position="57"/>
    </location>
    <ligand>
        <name>Mg(2+)</name>
        <dbReference type="ChEBI" id="CHEBI:18420"/>
        <label>1</label>
    </ligand>
</feature>
<evidence type="ECO:0000256" key="7">
    <source>
        <dbReference type="ARBA" id="ARBA00042722"/>
    </source>
</evidence>
<proteinExistence type="inferred from homology"/>
<feature type="binding site" evidence="12">
    <location>
        <position position="278"/>
    </location>
    <ligand>
        <name>Mg(2+)</name>
        <dbReference type="ChEBI" id="CHEBI:18420"/>
        <label>1</label>
    </ligand>
</feature>
<dbReference type="PANTHER" id="PTHR16222">
    <property type="entry name" value="ADP-RIBOSYLGLYCOHYDROLASE"/>
    <property type="match status" value="1"/>
</dbReference>
<feature type="binding site" evidence="12">
    <location>
        <position position="276"/>
    </location>
    <ligand>
        <name>Mg(2+)</name>
        <dbReference type="ChEBI" id="CHEBI:18420"/>
        <label>1</label>
    </ligand>
</feature>
<evidence type="ECO:0000256" key="9">
    <source>
        <dbReference type="ARBA" id="ARBA00043187"/>
    </source>
</evidence>
<evidence type="ECO:0000313" key="13">
    <source>
        <dbReference type="EMBL" id="OQE18584.1"/>
    </source>
</evidence>
<evidence type="ECO:0000256" key="12">
    <source>
        <dbReference type="PIRSR" id="PIRSR605502-1"/>
    </source>
</evidence>
<dbReference type="GO" id="GO:0046872">
    <property type="term" value="F:metal ion binding"/>
    <property type="evidence" value="ECO:0007669"/>
    <property type="project" value="UniProtKB-KW"/>
</dbReference>
<keyword evidence="14" id="KW-1185">Reference proteome</keyword>
<comment type="caution">
    <text evidence="13">The sequence shown here is derived from an EMBL/GenBank/DDBJ whole genome shotgun (WGS) entry which is preliminary data.</text>
</comment>
<dbReference type="InterPro" id="IPR005502">
    <property type="entry name" value="Ribosyl_crysJ1"/>
</dbReference>
<evidence type="ECO:0000313" key="14">
    <source>
        <dbReference type="Proteomes" id="UP000191285"/>
    </source>
</evidence>